<reference evidence="12 13" key="1">
    <citation type="submission" date="2019-02" db="EMBL/GenBank/DDBJ databases">
        <title>Shewanella sp. D4-2 isolated from Dokdo Island.</title>
        <authorList>
            <person name="Baek K."/>
        </authorList>
    </citation>
    <scope>NUCLEOTIDE SEQUENCE [LARGE SCALE GENOMIC DNA]</scope>
    <source>
        <strain evidence="12 13">D4-2</strain>
    </source>
</reference>
<dbReference type="KEGG" id="smai:EXU30_03300"/>
<evidence type="ECO:0000313" key="12">
    <source>
        <dbReference type="EMBL" id="QBF81829.1"/>
    </source>
</evidence>
<evidence type="ECO:0000256" key="1">
    <source>
        <dbReference type="ARBA" id="ARBA00022741"/>
    </source>
</evidence>
<dbReference type="AlphaFoldDB" id="A0A411PE42"/>
<dbReference type="PANTHER" id="PTHR47959:SF13">
    <property type="entry name" value="ATP-DEPENDENT RNA HELICASE RHLE"/>
    <property type="match status" value="1"/>
</dbReference>
<dbReference type="GO" id="GO:0005829">
    <property type="term" value="C:cytosol"/>
    <property type="evidence" value="ECO:0007669"/>
    <property type="project" value="TreeGrafter"/>
</dbReference>
<evidence type="ECO:0000256" key="5">
    <source>
        <dbReference type="ARBA" id="ARBA00038437"/>
    </source>
</evidence>
<dbReference type="GO" id="GO:0003724">
    <property type="term" value="F:RNA helicase activity"/>
    <property type="evidence" value="ECO:0007669"/>
    <property type="project" value="InterPro"/>
</dbReference>
<feature type="compositionally biased region" description="Basic residues" evidence="8">
    <location>
        <begin position="413"/>
        <end position="427"/>
    </location>
</feature>
<dbReference type="InterPro" id="IPR000629">
    <property type="entry name" value="RNA-helicase_DEAD-box_CS"/>
</dbReference>
<dbReference type="EMBL" id="CP036200">
    <property type="protein sequence ID" value="QBF81829.1"/>
    <property type="molecule type" value="Genomic_DNA"/>
</dbReference>
<feature type="short sequence motif" description="Q motif" evidence="6">
    <location>
        <begin position="1"/>
        <end position="29"/>
    </location>
</feature>
<accession>A0A411PE42</accession>
<dbReference type="InterPro" id="IPR050079">
    <property type="entry name" value="DEAD_box_RNA_helicase"/>
</dbReference>
<keyword evidence="4 7" id="KW-0067">ATP-binding</keyword>
<dbReference type="GO" id="GO:0003676">
    <property type="term" value="F:nucleic acid binding"/>
    <property type="evidence" value="ECO:0007669"/>
    <property type="project" value="InterPro"/>
</dbReference>
<dbReference type="GO" id="GO:0005524">
    <property type="term" value="F:ATP binding"/>
    <property type="evidence" value="ECO:0007669"/>
    <property type="project" value="UniProtKB-KW"/>
</dbReference>
<keyword evidence="3 7" id="KW-0347">Helicase</keyword>
<dbReference type="InterPro" id="IPR014001">
    <property type="entry name" value="Helicase_ATP-bd"/>
</dbReference>
<keyword evidence="2 7" id="KW-0378">Hydrolase</keyword>
<dbReference type="InterPro" id="IPR044742">
    <property type="entry name" value="DEAD/DEAH_RhlB"/>
</dbReference>
<organism evidence="12 13">
    <name type="scientific">Shewanella maritima</name>
    <dbReference type="NCBI Taxonomy" id="2520507"/>
    <lineage>
        <taxon>Bacteria</taxon>
        <taxon>Pseudomonadati</taxon>
        <taxon>Pseudomonadota</taxon>
        <taxon>Gammaproteobacteria</taxon>
        <taxon>Alteromonadales</taxon>
        <taxon>Shewanellaceae</taxon>
        <taxon>Shewanella</taxon>
    </lineage>
</organism>
<evidence type="ECO:0000259" key="9">
    <source>
        <dbReference type="PROSITE" id="PS51192"/>
    </source>
</evidence>
<evidence type="ECO:0000256" key="8">
    <source>
        <dbReference type="SAM" id="MobiDB-lite"/>
    </source>
</evidence>
<dbReference type="SMART" id="SM00490">
    <property type="entry name" value="HELICc"/>
    <property type="match status" value="1"/>
</dbReference>
<keyword evidence="13" id="KW-1185">Reference proteome</keyword>
<proteinExistence type="inferred from homology"/>
<evidence type="ECO:0000259" key="10">
    <source>
        <dbReference type="PROSITE" id="PS51194"/>
    </source>
</evidence>
<dbReference type="Pfam" id="PF00270">
    <property type="entry name" value="DEAD"/>
    <property type="match status" value="1"/>
</dbReference>
<dbReference type="InterPro" id="IPR011545">
    <property type="entry name" value="DEAD/DEAH_box_helicase_dom"/>
</dbReference>
<feature type="domain" description="Helicase ATP-binding" evidence="9">
    <location>
        <begin position="32"/>
        <end position="212"/>
    </location>
</feature>
<feature type="domain" description="DEAD-box RNA helicase Q" evidence="11">
    <location>
        <begin position="1"/>
        <end position="29"/>
    </location>
</feature>
<dbReference type="Proteomes" id="UP000291106">
    <property type="component" value="Chromosome"/>
</dbReference>
<evidence type="ECO:0000256" key="7">
    <source>
        <dbReference type="RuleBase" id="RU000492"/>
    </source>
</evidence>
<dbReference type="CDD" id="cd00268">
    <property type="entry name" value="DEADc"/>
    <property type="match status" value="1"/>
</dbReference>
<dbReference type="InterPro" id="IPR001650">
    <property type="entry name" value="Helicase_C-like"/>
</dbReference>
<dbReference type="PROSITE" id="PS51194">
    <property type="entry name" value="HELICASE_CTER"/>
    <property type="match status" value="1"/>
</dbReference>
<dbReference type="PROSITE" id="PS51192">
    <property type="entry name" value="HELICASE_ATP_BIND_1"/>
    <property type="match status" value="1"/>
</dbReference>
<sequence length="467" mass="50887">MSFQSLPLSPTILKAIEEVGYQQPTPVQQRVIPVAVDGQDVLASAETGTGKTAAFALSTLQQLEVNDVAQQTELSHGRAVRVLVMTPTRELAIQIQQCFSDYGKHLPYRSLAVYGGASINPQRKALAQGIDILVATPGRLFDIVGQYQLDLSQVVHLVIDEADRMLDMGFVKDIEKVRRLVNLQHQTMMFSATYSQAVEQLAKNMLEQPALVNIKSEATTKQITHKAFKLDKRRKAELLSELIGKYNWQQSMVFVSSKESAEFLVSELKLDGISAAVFHGDKTQGARNRALDEFKAGKIRALVATDLAARGIDIEALPRVINFELPEELEDFVHRVGRTGRAGLSGEAMTFFSEQEKSKFAEIEALIEQTIPVVIPKGYEPGAPMPARYRELNLDSSAVGKRASGKSSSGKNGKFKGTKHTHGKKGKFASGNKTNRSGSAASNGKSGAASKGKSKPSRQGKYASNKG</sequence>
<gene>
    <name evidence="12" type="ORF">EXU30_03300</name>
</gene>
<dbReference type="RefSeq" id="WP_130597803.1">
    <property type="nucleotide sequence ID" value="NZ_CP036200.1"/>
</dbReference>
<dbReference type="Pfam" id="PF00271">
    <property type="entry name" value="Helicase_C"/>
    <property type="match status" value="1"/>
</dbReference>
<evidence type="ECO:0000259" key="11">
    <source>
        <dbReference type="PROSITE" id="PS51195"/>
    </source>
</evidence>
<dbReference type="InterPro" id="IPR014014">
    <property type="entry name" value="RNA_helicase_DEAD_Q_motif"/>
</dbReference>
<dbReference type="PROSITE" id="PS00039">
    <property type="entry name" value="DEAD_ATP_HELICASE"/>
    <property type="match status" value="1"/>
</dbReference>
<evidence type="ECO:0000256" key="4">
    <source>
        <dbReference type="ARBA" id="ARBA00022840"/>
    </source>
</evidence>
<dbReference type="SMART" id="SM00487">
    <property type="entry name" value="DEXDc"/>
    <property type="match status" value="1"/>
</dbReference>
<evidence type="ECO:0000256" key="3">
    <source>
        <dbReference type="ARBA" id="ARBA00022806"/>
    </source>
</evidence>
<keyword evidence="1 7" id="KW-0547">Nucleotide-binding</keyword>
<dbReference type="GO" id="GO:0016787">
    <property type="term" value="F:hydrolase activity"/>
    <property type="evidence" value="ECO:0007669"/>
    <property type="project" value="UniProtKB-KW"/>
</dbReference>
<evidence type="ECO:0000313" key="13">
    <source>
        <dbReference type="Proteomes" id="UP000291106"/>
    </source>
</evidence>
<feature type="compositionally biased region" description="Low complexity" evidence="8">
    <location>
        <begin position="437"/>
        <end position="451"/>
    </location>
</feature>
<dbReference type="InterPro" id="IPR027417">
    <property type="entry name" value="P-loop_NTPase"/>
</dbReference>
<name>A0A411PE42_9GAMM</name>
<dbReference type="OrthoDB" id="9805696at2"/>
<dbReference type="SUPFAM" id="SSF52540">
    <property type="entry name" value="P-loop containing nucleoside triphosphate hydrolases"/>
    <property type="match status" value="1"/>
</dbReference>
<dbReference type="CDD" id="cd18787">
    <property type="entry name" value="SF2_C_DEAD"/>
    <property type="match status" value="1"/>
</dbReference>
<feature type="domain" description="Helicase C-terminal" evidence="10">
    <location>
        <begin position="238"/>
        <end position="382"/>
    </location>
</feature>
<comment type="similarity">
    <text evidence="5 7">Belongs to the DEAD box helicase family.</text>
</comment>
<dbReference type="PANTHER" id="PTHR47959">
    <property type="entry name" value="ATP-DEPENDENT RNA HELICASE RHLE-RELATED"/>
    <property type="match status" value="1"/>
</dbReference>
<evidence type="ECO:0000256" key="6">
    <source>
        <dbReference type="PROSITE-ProRule" id="PRU00552"/>
    </source>
</evidence>
<feature type="compositionally biased region" description="Low complexity" evidence="8">
    <location>
        <begin position="397"/>
        <end position="412"/>
    </location>
</feature>
<evidence type="ECO:0000256" key="2">
    <source>
        <dbReference type="ARBA" id="ARBA00022801"/>
    </source>
</evidence>
<dbReference type="PROSITE" id="PS51195">
    <property type="entry name" value="Q_MOTIF"/>
    <property type="match status" value="1"/>
</dbReference>
<feature type="region of interest" description="Disordered" evidence="8">
    <location>
        <begin position="397"/>
        <end position="467"/>
    </location>
</feature>
<protein>
    <submittedName>
        <fullName evidence="12">DEAD/DEAH box helicase</fullName>
    </submittedName>
</protein>
<dbReference type="Gene3D" id="3.40.50.300">
    <property type="entry name" value="P-loop containing nucleotide triphosphate hydrolases"/>
    <property type="match status" value="2"/>
</dbReference>